<comment type="caution">
    <text evidence="3">The sequence shown here is derived from an EMBL/GenBank/DDBJ whole genome shotgun (WGS) entry which is preliminary data.</text>
</comment>
<name>A0A7W2IM50_9BURK</name>
<feature type="region of interest" description="Disordered" evidence="1">
    <location>
        <begin position="119"/>
        <end position="139"/>
    </location>
</feature>
<proteinExistence type="predicted"/>
<reference evidence="3 4" key="1">
    <citation type="submission" date="2020-07" db="EMBL/GenBank/DDBJ databases">
        <title>Novel species isolated from subtropical streams in China.</title>
        <authorList>
            <person name="Lu H."/>
        </authorList>
    </citation>
    <scope>NUCLEOTIDE SEQUENCE [LARGE SCALE GENOMIC DNA]</scope>
    <source>
        <strain evidence="3 4">LX47W</strain>
    </source>
</reference>
<evidence type="ECO:0000313" key="3">
    <source>
        <dbReference type="EMBL" id="MBA5689161.1"/>
    </source>
</evidence>
<dbReference type="RefSeq" id="WP_182155452.1">
    <property type="nucleotide sequence ID" value="NZ_JACEZU010000009.1"/>
</dbReference>
<evidence type="ECO:0000313" key="4">
    <source>
        <dbReference type="Proteomes" id="UP000573499"/>
    </source>
</evidence>
<evidence type="ECO:0000256" key="2">
    <source>
        <dbReference type="SAM" id="Phobius"/>
    </source>
</evidence>
<keyword evidence="2" id="KW-1133">Transmembrane helix</keyword>
<dbReference type="EMBL" id="JACEZU010000009">
    <property type="protein sequence ID" value="MBA5689161.1"/>
    <property type="molecule type" value="Genomic_DNA"/>
</dbReference>
<sequence>MTSEKNTTELEDELKTLIAHHKKWEGRDFTWAQVFVWGGIIASGTSSIYGSGITEMGHFFAAVVGAIPGVLIVVDKTFKFSARASWHARYRAALNSLFRKLRDENSPVPPISQALSKLESEMERDFPPMDPEILGGKRR</sequence>
<evidence type="ECO:0000256" key="1">
    <source>
        <dbReference type="SAM" id="MobiDB-lite"/>
    </source>
</evidence>
<organism evidence="3 4">
    <name type="scientific">Rugamonas apoptosis</name>
    <dbReference type="NCBI Taxonomy" id="2758570"/>
    <lineage>
        <taxon>Bacteria</taxon>
        <taxon>Pseudomonadati</taxon>
        <taxon>Pseudomonadota</taxon>
        <taxon>Betaproteobacteria</taxon>
        <taxon>Burkholderiales</taxon>
        <taxon>Oxalobacteraceae</taxon>
        <taxon>Telluria group</taxon>
        <taxon>Rugamonas</taxon>
    </lineage>
</organism>
<protein>
    <recommendedName>
        <fullName evidence="5">SMODS and SLOG-associating 2TM effector domain-containing protein</fullName>
    </recommendedName>
</protein>
<feature type="transmembrane region" description="Helical" evidence="2">
    <location>
        <begin position="29"/>
        <end position="50"/>
    </location>
</feature>
<dbReference type="Proteomes" id="UP000573499">
    <property type="component" value="Unassembled WGS sequence"/>
</dbReference>
<keyword evidence="2" id="KW-0812">Transmembrane</keyword>
<keyword evidence="2" id="KW-0472">Membrane</keyword>
<gene>
    <name evidence="3" type="ORF">H3H39_19135</name>
</gene>
<dbReference type="AlphaFoldDB" id="A0A7W2IM50"/>
<evidence type="ECO:0008006" key="5">
    <source>
        <dbReference type="Google" id="ProtNLM"/>
    </source>
</evidence>
<feature type="transmembrane region" description="Helical" evidence="2">
    <location>
        <begin position="56"/>
        <end position="74"/>
    </location>
</feature>
<accession>A0A7W2IM50</accession>
<keyword evidence="4" id="KW-1185">Reference proteome</keyword>